<feature type="transmembrane region" description="Helical" evidence="2">
    <location>
        <begin position="848"/>
        <end position="867"/>
    </location>
</feature>
<feature type="region of interest" description="Disordered" evidence="1">
    <location>
        <begin position="1"/>
        <end position="31"/>
    </location>
</feature>
<sequence>MQTEVHVSPSSSDKPKKHNEKATRKAKGKSPVDLSIGVRDLRDEFEEYSVNITNWVNVASAPSTTVIPNLSNSTNSFNVASSSNNVVSLNFKISGKSLFVDPSQYPDDPDMPASKDIVYSNDEEDVGVKADFFNLETNISISPIPTTRVHKDHHISQITGELTTAPQSRSMAMMVKEQGGLNQINDKDSHTCIFACFLSQEEPKRVHQALKDPSWIGSMQEELLLFKMQKEEGIDYEEVFAPVARIEAIRLFLAYALWYIEWMSKVVFFTKPLKRKYMFVNLQDLKTLIILIRFTKWSKNFMSCIKLLELGMRPWPTISYRMELCKAFEKLMKDNFQMSSMGELTFFLGLQIKKKDDGIFISQDKYVAEILRKFGLSDGKSASTPIDTEKHLLKDPDGEDVDVHIYRGITKLDVDADVTLVDIDTVIEMDANTPGRMEEDVSAVKELNVAEPTVFDDKQVRPIFEREYNKVKTFLKPDRDEKLAKKRGAKETLLQESFRKLRAKVQALDGDDDDDDYDKEISTNTDIFEIPSSDAITTSPLVLPIEDPEDSLIMGNEELNTILEKKSDEFIKSSVEDLVPILRVFDTNINHTLKPTLHFNSICYYDDDDDEEKTIPLRDIISQLPPSIVITTSPFVLPIEDLEGSLIMGNKDLNIIHEKESDEVIKSSVEALIPIPSESEDVFGSDNDDDESLSDEDVLEDNVKIYSNPLFEFDDEYISSDVNPLFDKVLEDIESKASYDSNLDEPSLLVTPLFDANEDECFDPRGDVDKINAFNIPLDFEDGYYDSKGDVLYLKSFLSDDTTPNLLPEVFLDHDPRSLSDINDLKIMVKVFDPGIPEKFFLQHMLTFPLRIAIIFFSHILSEFFFLSLPIQWILLFFSPPGVRILFLTPASLVFIFLL</sequence>
<feature type="compositionally biased region" description="Basic residues" evidence="1">
    <location>
        <begin position="15"/>
        <end position="28"/>
    </location>
</feature>
<evidence type="ECO:0000256" key="2">
    <source>
        <dbReference type="SAM" id="Phobius"/>
    </source>
</evidence>
<keyword evidence="2" id="KW-0472">Membrane</keyword>
<accession>A0A6L2NUT8</accession>
<evidence type="ECO:0000256" key="1">
    <source>
        <dbReference type="SAM" id="MobiDB-lite"/>
    </source>
</evidence>
<dbReference type="InterPro" id="IPR013103">
    <property type="entry name" value="RVT_2"/>
</dbReference>
<gene>
    <name evidence="4" type="ORF">Tci_062069</name>
</gene>
<feature type="compositionally biased region" description="Polar residues" evidence="1">
    <location>
        <begin position="1"/>
        <end position="12"/>
    </location>
</feature>
<name>A0A6L2NUT8_TANCI</name>
<dbReference type="EMBL" id="BKCJ010010108">
    <property type="protein sequence ID" value="GEU90091.1"/>
    <property type="molecule type" value="Genomic_DNA"/>
</dbReference>
<keyword evidence="2" id="KW-1133">Transmembrane helix</keyword>
<feature type="domain" description="Reverse transcriptase Ty1/copia-type" evidence="3">
    <location>
        <begin position="321"/>
        <end position="386"/>
    </location>
</feature>
<reference evidence="4" key="1">
    <citation type="journal article" date="2019" name="Sci. Rep.">
        <title>Draft genome of Tanacetum cinerariifolium, the natural source of mosquito coil.</title>
        <authorList>
            <person name="Yamashiro T."/>
            <person name="Shiraishi A."/>
            <person name="Satake H."/>
            <person name="Nakayama K."/>
        </authorList>
    </citation>
    <scope>NUCLEOTIDE SEQUENCE</scope>
</reference>
<dbReference type="Pfam" id="PF07727">
    <property type="entry name" value="RVT_2"/>
    <property type="match status" value="1"/>
</dbReference>
<organism evidence="4">
    <name type="scientific">Tanacetum cinerariifolium</name>
    <name type="common">Dalmatian daisy</name>
    <name type="synonym">Chrysanthemum cinerariifolium</name>
    <dbReference type="NCBI Taxonomy" id="118510"/>
    <lineage>
        <taxon>Eukaryota</taxon>
        <taxon>Viridiplantae</taxon>
        <taxon>Streptophyta</taxon>
        <taxon>Embryophyta</taxon>
        <taxon>Tracheophyta</taxon>
        <taxon>Spermatophyta</taxon>
        <taxon>Magnoliopsida</taxon>
        <taxon>eudicotyledons</taxon>
        <taxon>Gunneridae</taxon>
        <taxon>Pentapetalae</taxon>
        <taxon>asterids</taxon>
        <taxon>campanulids</taxon>
        <taxon>Asterales</taxon>
        <taxon>Asteraceae</taxon>
        <taxon>Asteroideae</taxon>
        <taxon>Anthemideae</taxon>
        <taxon>Anthemidinae</taxon>
        <taxon>Tanacetum</taxon>
    </lineage>
</organism>
<dbReference type="AlphaFoldDB" id="A0A6L2NUT8"/>
<evidence type="ECO:0000313" key="4">
    <source>
        <dbReference type="EMBL" id="GEU90091.1"/>
    </source>
</evidence>
<protein>
    <recommendedName>
        <fullName evidence="3">Reverse transcriptase Ty1/copia-type domain-containing protein</fullName>
    </recommendedName>
</protein>
<keyword evidence="2" id="KW-0812">Transmembrane</keyword>
<evidence type="ECO:0000259" key="3">
    <source>
        <dbReference type="Pfam" id="PF07727"/>
    </source>
</evidence>
<proteinExistence type="predicted"/>
<comment type="caution">
    <text evidence="4">The sequence shown here is derived from an EMBL/GenBank/DDBJ whole genome shotgun (WGS) entry which is preliminary data.</text>
</comment>
<feature type="transmembrane region" description="Helical" evidence="2">
    <location>
        <begin position="873"/>
        <end position="898"/>
    </location>
</feature>